<protein>
    <submittedName>
        <fullName evidence="1">Uncharacterized protein</fullName>
    </submittedName>
</protein>
<accession>A0ABR4XNR1</accession>
<name>A0ABR4XNR1_9LACO</name>
<evidence type="ECO:0000313" key="1">
    <source>
        <dbReference type="EMBL" id="KGO22206.1"/>
    </source>
</evidence>
<sequence>MIISFFAKKIAKFKLDLKQFFKDLHYESKKLNNANNTFKSI</sequence>
<organism evidence="1 2">
    <name type="scientific">Oenococcus alcoholitolerans</name>
    <dbReference type="NCBI Taxonomy" id="931074"/>
    <lineage>
        <taxon>Bacteria</taxon>
        <taxon>Bacillati</taxon>
        <taxon>Bacillota</taxon>
        <taxon>Bacilli</taxon>
        <taxon>Lactobacillales</taxon>
        <taxon>Lactobacillaceae</taxon>
        <taxon>Oenococcus</taxon>
    </lineage>
</organism>
<dbReference type="Proteomes" id="UP000030023">
    <property type="component" value="Unassembled WGS sequence"/>
</dbReference>
<dbReference type="EMBL" id="AXCV01000595">
    <property type="protein sequence ID" value="KGO22206.1"/>
    <property type="molecule type" value="Genomic_DNA"/>
</dbReference>
<proteinExistence type="predicted"/>
<reference evidence="1 2" key="1">
    <citation type="journal article" date="2014" name="Antonie Van Leeuwenhoek">
        <title>Oenococcus alcoholitolerans sp. nov., a lactic acid bacteria isolated from cachaca and ethanol fermentation processes.</title>
        <authorList>
            <person name="Badotti F."/>
            <person name="Moreira A.P."/>
            <person name="Tonon L.A."/>
            <person name="de Lucena B.T."/>
            <person name="Gomes Fde C."/>
            <person name="Kruger R."/>
            <person name="Thompson C.C."/>
            <person name="de Morais M.A.Jr."/>
            <person name="Rosa C.A."/>
            <person name="Thompson F.L."/>
        </authorList>
    </citation>
    <scope>NUCLEOTIDE SEQUENCE [LARGE SCALE GENOMIC DNA]</scope>
    <source>
        <strain evidence="1 2">UFRJ-M7.2.18</strain>
    </source>
</reference>
<evidence type="ECO:0000313" key="2">
    <source>
        <dbReference type="Proteomes" id="UP000030023"/>
    </source>
</evidence>
<gene>
    <name evidence="1" type="ORF">Q757_09630</name>
</gene>
<comment type="caution">
    <text evidence="1">The sequence shown here is derived from an EMBL/GenBank/DDBJ whole genome shotgun (WGS) entry which is preliminary data.</text>
</comment>
<keyword evidence="2" id="KW-1185">Reference proteome</keyword>